<evidence type="ECO:0008006" key="5">
    <source>
        <dbReference type="Google" id="ProtNLM"/>
    </source>
</evidence>
<feature type="transmembrane region" description="Helical" evidence="2">
    <location>
        <begin position="334"/>
        <end position="353"/>
    </location>
</feature>
<protein>
    <recommendedName>
        <fullName evidence="5">PrsW family intramembrane metalloprotease</fullName>
    </recommendedName>
</protein>
<feature type="transmembrane region" description="Helical" evidence="2">
    <location>
        <begin position="126"/>
        <end position="147"/>
    </location>
</feature>
<feature type="transmembrane region" description="Helical" evidence="2">
    <location>
        <begin position="153"/>
        <end position="174"/>
    </location>
</feature>
<reference evidence="3 4" key="1">
    <citation type="submission" date="2015-07" db="EMBL/GenBank/DDBJ databases">
        <title>Genome analysis of myxobacterium Chondromyces crocatus Cm c5 reveals a high potential for natural compound synthesis and the genetic basis for the loss of fruiting body formation.</title>
        <authorList>
            <person name="Zaburannyi N."/>
            <person name="Bunk B."/>
            <person name="Maier J."/>
            <person name="Overmann J."/>
            <person name="Mueller R."/>
        </authorList>
    </citation>
    <scope>NUCLEOTIDE SEQUENCE [LARGE SCALE GENOMIC DNA]</scope>
    <source>
        <strain evidence="3 4">Cm c5</strain>
    </source>
</reference>
<keyword evidence="2" id="KW-0812">Transmembrane</keyword>
<dbReference type="Pfam" id="PF13367">
    <property type="entry name" value="PrsW-protease"/>
    <property type="match status" value="1"/>
</dbReference>
<keyword evidence="2" id="KW-1133">Transmembrane helix</keyword>
<feature type="transmembrane region" description="Helical" evidence="2">
    <location>
        <begin position="186"/>
        <end position="207"/>
    </location>
</feature>
<accession>A0A0K1EMT8</accession>
<sequence length="486" mass="52877">MNNPYGPPPGQRPPGFPHPSAHPQGHGSQPHQGHSAQQHGPPHATWGPHGAPGGPPHPHGHPHGAPGGGHYPHGHAPHAQHGAMHPQHMLAARPHGDPRRAHGHPPRAASSAYDEEQKRRRLGLSLWIAGMVIGLILNLFYAVRGIIVTDGQLAGAMFIGALFAFPPLVIYLFIPSILDRFDPEPWWCLLMAFLWGAVAATGFSILINTEVKSLFTELGGPRVGELVSASVSAPFAEEFWKGLAVLGFFYFMRREFDGIVDGIIYATFAALGFAAVENVLYYSNAAMRGGSDALTGVFLIRGVFTPWLHPLFTAMTGIGFGLARESSRASVRTLAPLGGYMVGVILHAMWNFLPTALEGAMGSVLIPWVLLWLLFVSAFFVIIIALVVRKGRVIRDNLRDEVLLGHLSQEEIDLVCSPIGRLRCTFGWRGAAGRSFIRAGARLGLSKWHTARAMKGQKRTISADFIVPLRDEIKLHRTAMMARAPR</sequence>
<feature type="region of interest" description="Disordered" evidence="1">
    <location>
        <begin position="1"/>
        <end position="115"/>
    </location>
</feature>
<dbReference type="OrthoDB" id="9785431at2"/>
<keyword evidence="2" id="KW-0472">Membrane</keyword>
<evidence type="ECO:0000313" key="3">
    <source>
        <dbReference type="EMBL" id="AKT42159.1"/>
    </source>
</evidence>
<dbReference type="PANTHER" id="PTHR36844">
    <property type="entry name" value="PROTEASE PRSW"/>
    <property type="match status" value="1"/>
</dbReference>
<feature type="compositionally biased region" description="Polar residues" evidence="1">
    <location>
        <begin position="26"/>
        <end position="38"/>
    </location>
</feature>
<feature type="transmembrane region" description="Helical" evidence="2">
    <location>
        <begin position="263"/>
        <end position="283"/>
    </location>
</feature>
<keyword evidence="4" id="KW-1185">Reference proteome</keyword>
<dbReference type="EMBL" id="CP012159">
    <property type="protein sequence ID" value="AKT42159.1"/>
    <property type="molecule type" value="Genomic_DNA"/>
</dbReference>
<evidence type="ECO:0000313" key="4">
    <source>
        <dbReference type="Proteomes" id="UP000067626"/>
    </source>
</evidence>
<feature type="transmembrane region" description="Helical" evidence="2">
    <location>
        <begin position="365"/>
        <end position="388"/>
    </location>
</feature>
<dbReference type="KEGG" id="ccro:CMC5_063820"/>
<feature type="compositionally biased region" description="Low complexity" evidence="1">
    <location>
        <begin position="39"/>
        <end position="49"/>
    </location>
</feature>
<dbReference type="AlphaFoldDB" id="A0A0K1EMT8"/>
<dbReference type="Proteomes" id="UP000067626">
    <property type="component" value="Chromosome"/>
</dbReference>
<feature type="compositionally biased region" description="Pro residues" evidence="1">
    <location>
        <begin position="1"/>
        <end position="17"/>
    </location>
</feature>
<organism evidence="3 4">
    <name type="scientific">Chondromyces crocatus</name>
    <dbReference type="NCBI Taxonomy" id="52"/>
    <lineage>
        <taxon>Bacteria</taxon>
        <taxon>Pseudomonadati</taxon>
        <taxon>Myxococcota</taxon>
        <taxon>Polyangia</taxon>
        <taxon>Polyangiales</taxon>
        <taxon>Polyangiaceae</taxon>
        <taxon>Chondromyces</taxon>
    </lineage>
</organism>
<dbReference type="STRING" id="52.CMC5_063820"/>
<proteinExistence type="predicted"/>
<gene>
    <name evidence="3" type="ORF">CMC5_063820</name>
</gene>
<feature type="transmembrane region" description="Helical" evidence="2">
    <location>
        <begin position="303"/>
        <end position="322"/>
    </location>
</feature>
<dbReference type="GO" id="GO:0008233">
    <property type="term" value="F:peptidase activity"/>
    <property type="evidence" value="ECO:0007669"/>
    <property type="project" value="InterPro"/>
</dbReference>
<evidence type="ECO:0000256" key="2">
    <source>
        <dbReference type="SAM" id="Phobius"/>
    </source>
</evidence>
<dbReference type="PANTHER" id="PTHR36844:SF1">
    <property type="entry name" value="PROTEASE PRSW"/>
    <property type="match status" value="1"/>
</dbReference>
<dbReference type="InterPro" id="IPR026898">
    <property type="entry name" value="PrsW"/>
</dbReference>
<evidence type="ECO:0000256" key="1">
    <source>
        <dbReference type="SAM" id="MobiDB-lite"/>
    </source>
</evidence>
<name>A0A0K1EMT8_CHOCO</name>